<accession>A0A829QR50</accession>
<evidence type="ECO:0000313" key="2">
    <source>
        <dbReference type="Proteomes" id="UP000021210"/>
    </source>
</evidence>
<gene>
    <name evidence="1" type="ORF">I542_5166</name>
</gene>
<name>A0A829QR50_9MYCO</name>
<organism evidence="1 2">
    <name type="scientific">Mycobacteroides abscessus 1948</name>
    <dbReference type="NCBI Taxonomy" id="1299323"/>
    <lineage>
        <taxon>Bacteria</taxon>
        <taxon>Bacillati</taxon>
        <taxon>Actinomycetota</taxon>
        <taxon>Actinomycetes</taxon>
        <taxon>Mycobacteriales</taxon>
        <taxon>Mycobacteriaceae</taxon>
        <taxon>Mycobacteroides</taxon>
        <taxon>Mycobacteroides abscessus</taxon>
    </lineage>
</organism>
<dbReference type="Proteomes" id="UP000021210">
    <property type="component" value="Unassembled WGS sequence"/>
</dbReference>
<proteinExistence type="predicted"/>
<dbReference type="AlphaFoldDB" id="A0A829QR50"/>
<protein>
    <submittedName>
        <fullName evidence="1">Uncharacterized protein</fullName>
    </submittedName>
</protein>
<dbReference type="EMBL" id="JAOH01000002">
    <property type="protein sequence ID" value="EUA64988.1"/>
    <property type="molecule type" value="Genomic_DNA"/>
</dbReference>
<reference evidence="1 2" key="1">
    <citation type="submission" date="2013-12" db="EMBL/GenBank/DDBJ databases">
        <authorList>
            <person name="Zelazny A."/>
            <person name="Olivier K."/>
            <person name="Holland S."/>
            <person name="Lenaerts A."/>
            <person name="Ordway D."/>
            <person name="DeGroote M.A."/>
            <person name="Parker T."/>
            <person name="Sizemore C."/>
            <person name="Tallon L.J."/>
            <person name="Sadzewicz L.K."/>
            <person name="Sengamalay N."/>
            <person name="Fraser C.M."/>
            <person name="Hine E."/>
            <person name="Shefchek K.A."/>
            <person name="Das S.P."/>
            <person name="Tettelin H."/>
        </authorList>
    </citation>
    <scope>NUCLEOTIDE SEQUENCE [LARGE SCALE GENOMIC DNA]</scope>
    <source>
        <strain evidence="1 2">1948</strain>
    </source>
</reference>
<sequence length="437" mass="48560">MAAINGSFQPTPGFIRELDNVLRWVWNVTVDEMLSATSSLTRADIEPLLQATGKSVSLGTIDACDAALYRLRPHLGRGVVAALALAFHEYGESYNYFNDLTTDALREGAYVRTALVGVGIRSEKAVYANACTLLPEARQWLRWDLQRAYARRFATIAQQFQGTVVVDVENLRNDHVFQNLPQDWRAHKGRRKEDPGDVFTYGLPPEVVDGLYPGRIIGIDPLAKCFGFDDAWLVAVKLGAEPTAAINVAWAIMQAVTASNDKSRPTITAWGALERGYITTPQFMIPSETGAVIPTPESMWNASRPVLTPWLRAYEAAKVDYVMRPNREKLSTMMLKTRGRSTYSPRSALVVYDSQSLPAVPYVLAADENSSVLEVRPDGFNIHCPGTLNVDEAVTWMPTGEETRALIRDAIGQWRAVHLPEPHMLERIQSEFGLRAP</sequence>
<comment type="caution">
    <text evidence="1">The sequence shown here is derived from an EMBL/GenBank/DDBJ whole genome shotgun (WGS) entry which is preliminary data.</text>
</comment>
<evidence type="ECO:0000313" key="1">
    <source>
        <dbReference type="EMBL" id="EUA64988.1"/>
    </source>
</evidence>